<name>A0A392MGT8_9FABA</name>
<sequence length="137" mass="15687">MEKKIVESLSFMRKAISNCINPTESDAMWKVYKKWFNYYINFVQELSYGVVLKRFSKRFVSAMDPIVTMLKEEKEAKAEILRLPAPDLVLLLEGPNKNHAEASTSTTLAASQRGITACELNEALKEINDNLERRLSQ</sequence>
<accession>A0A392MGT8</accession>
<gene>
    <name evidence="1" type="ORF">A2U01_0007260</name>
</gene>
<protein>
    <submittedName>
        <fullName evidence="1">Uncharacterized protein</fullName>
    </submittedName>
</protein>
<keyword evidence="2" id="KW-1185">Reference proteome</keyword>
<dbReference type="Proteomes" id="UP000265520">
    <property type="component" value="Unassembled WGS sequence"/>
</dbReference>
<organism evidence="1 2">
    <name type="scientific">Trifolium medium</name>
    <dbReference type="NCBI Taxonomy" id="97028"/>
    <lineage>
        <taxon>Eukaryota</taxon>
        <taxon>Viridiplantae</taxon>
        <taxon>Streptophyta</taxon>
        <taxon>Embryophyta</taxon>
        <taxon>Tracheophyta</taxon>
        <taxon>Spermatophyta</taxon>
        <taxon>Magnoliopsida</taxon>
        <taxon>eudicotyledons</taxon>
        <taxon>Gunneridae</taxon>
        <taxon>Pentapetalae</taxon>
        <taxon>rosids</taxon>
        <taxon>fabids</taxon>
        <taxon>Fabales</taxon>
        <taxon>Fabaceae</taxon>
        <taxon>Papilionoideae</taxon>
        <taxon>50 kb inversion clade</taxon>
        <taxon>NPAAA clade</taxon>
        <taxon>Hologalegina</taxon>
        <taxon>IRL clade</taxon>
        <taxon>Trifolieae</taxon>
        <taxon>Trifolium</taxon>
    </lineage>
</organism>
<dbReference type="AlphaFoldDB" id="A0A392MGT8"/>
<evidence type="ECO:0000313" key="1">
    <source>
        <dbReference type="EMBL" id="MCH86403.1"/>
    </source>
</evidence>
<comment type="caution">
    <text evidence="1">The sequence shown here is derived from an EMBL/GenBank/DDBJ whole genome shotgun (WGS) entry which is preliminary data.</text>
</comment>
<reference evidence="1 2" key="1">
    <citation type="journal article" date="2018" name="Front. Plant Sci.">
        <title>Red Clover (Trifolium pratense) and Zigzag Clover (T. medium) - A Picture of Genomic Similarities and Differences.</title>
        <authorList>
            <person name="Dluhosova J."/>
            <person name="Istvanek J."/>
            <person name="Nedelnik J."/>
            <person name="Repkova J."/>
        </authorList>
    </citation>
    <scope>NUCLEOTIDE SEQUENCE [LARGE SCALE GENOMIC DNA]</scope>
    <source>
        <strain evidence="2">cv. 10/8</strain>
        <tissue evidence="1">Leaf</tissue>
    </source>
</reference>
<evidence type="ECO:0000313" key="2">
    <source>
        <dbReference type="Proteomes" id="UP000265520"/>
    </source>
</evidence>
<dbReference type="EMBL" id="LXQA010010261">
    <property type="protein sequence ID" value="MCH86403.1"/>
    <property type="molecule type" value="Genomic_DNA"/>
</dbReference>
<proteinExistence type="predicted"/>